<dbReference type="EMBL" id="KB007837">
    <property type="protein sequence ID" value="ELR24131.1"/>
    <property type="molecule type" value="Genomic_DNA"/>
</dbReference>
<accession>L8HIC7</accession>
<feature type="compositionally biased region" description="Basic and acidic residues" evidence="1">
    <location>
        <begin position="176"/>
        <end position="186"/>
    </location>
</feature>
<proteinExistence type="predicted"/>
<feature type="compositionally biased region" description="Low complexity" evidence="1">
    <location>
        <begin position="47"/>
        <end position="68"/>
    </location>
</feature>
<name>L8HIC7_ACACF</name>
<dbReference type="RefSeq" id="XP_004353659.1">
    <property type="nucleotide sequence ID" value="XM_004353607.1"/>
</dbReference>
<dbReference type="InterPro" id="IPR011022">
    <property type="entry name" value="Arrestin_C-like"/>
</dbReference>
<feature type="compositionally biased region" description="Basic and acidic residues" evidence="1">
    <location>
        <begin position="84"/>
        <end position="97"/>
    </location>
</feature>
<dbReference type="AlphaFoldDB" id="L8HIC7"/>
<dbReference type="KEGG" id="acan:ACA1_153610"/>
<gene>
    <name evidence="3" type="ORF">ACA1_153610</name>
</gene>
<dbReference type="Proteomes" id="UP000011083">
    <property type="component" value="Unassembled WGS sequence"/>
</dbReference>
<feature type="region of interest" description="Disordered" evidence="1">
    <location>
        <begin position="172"/>
        <end position="206"/>
    </location>
</feature>
<dbReference type="VEuPathDB" id="AmoebaDB:ACA1_153610"/>
<feature type="compositionally biased region" description="Basic residues" evidence="1">
    <location>
        <begin position="98"/>
        <end position="107"/>
    </location>
</feature>
<evidence type="ECO:0000313" key="4">
    <source>
        <dbReference type="Proteomes" id="UP000011083"/>
    </source>
</evidence>
<dbReference type="InterPro" id="IPR014752">
    <property type="entry name" value="Arrestin-like_C"/>
</dbReference>
<keyword evidence="4" id="KW-1185">Reference proteome</keyword>
<protein>
    <recommendedName>
        <fullName evidence="2">Arrestin C-terminal-like domain-containing protein</fullName>
    </recommendedName>
</protein>
<dbReference type="Gene3D" id="2.60.40.640">
    <property type="match status" value="1"/>
</dbReference>
<evidence type="ECO:0000259" key="2">
    <source>
        <dbReference type="Pfam" id="PF02752"/>
    </source>
</evidence>
<sequence>MSSSEDERKKRSDSESEEESEEVESEEEETSEEESEEETSEEESTSSDKTSSSASAKATPRSATTTPRAEAKKEPEIYNPPKTKAKEDNGDKKNGKADKKKKSKKSKKNDEQSVVVIDGRTVLKKTYELAKDKVIEFTVSIENRNYKPEEKVELKFEIKNQTSKTMKSIKCVVETKGAKPEGDSKDKKKKQKKPKKGEAERGVPTGTEDEFYCGARFPLDKYTDFKGTDSYRLPKKIDKSSGTVKHELHLSFPIRSRPINSWKNIDAWLPIEIGN</sequence>
<reference evidence="3 4" key="1">
    <citation type="journal article" date="2013" name="Genome Biol.">
        <title>Genome of Acanthamoeba castellanii highlights extensive lateral gene transfer and early evolution of tyrosine kinase signaling.</title>
        <authorList>
            <person name="Clarke M."/>
            <person name="Lohan A.J."/>
            <person name="Liu B."/>
            <person name="Lagkouvardos I."/>
            <person name="Roy S."/>
            <person name="Zafar N."/>
            <person name="Bertelli C."/>
            <person name="Schilde C."/>
            <person name="Kianianmomeni A."/>
            <person name="Burglin T.R."/>
            <person name="Frech C."/>
            <person name="Turcotte B."/>
            <person name="Kopec K.O."/>
            <person name="Synnott J.M."/>
            <person name="Choo C."/>
            <person name="Paponov I."/>
            <person name="Finkler A."/>
            <person name="Soon Heng Tan C."/>
            <person name="Hutchins A.P."/>
            <person name="Weinmeier T."/>
            <person name="Rattei T."/>
            <person name="Chu J.S."/>
            <person name="Gimenez G."/>
            <person name="Irimia M."/>
            <person name="Rigden D.J."/>
            <person name="Fitzpatrick D.A."/>
            <person name="Lorenzo-Morales J."/>
            <person name="Bateman A."/>
            <person name="Chiu C.H."/>
            <person name="Tang P."/>
            <person name="Hegemann P."/>
            <person name="Fromm H."/>
            <person name="Raoult D."/>
            <person name="Greub G."/>
            <person name="Miranda-Saavedra D."/>
            <person name="Chen N."/>
            <person name="Nash P."/>
            <person name="Ginger M.L."/>
            <person name="Horn M."/>
            <person name="Schaap P."/>
            <person name="Caler L."/>
            <person name="Loftus B."/>
        </authorList>
    </citation>
    <scope>NUCLEOTIDE SEQUENCE [LARGE SCALE GENOMIC DNA]</scope>
    <source>
        <strain evidence="3 4">Neff</strain>
    </source>
</reference>
<feature type="region of interest" description="Disordered" evidence="1">
    <location>
        <begin position="1"/>
        <end position="116"/>
    </location>
</feature>
<dbReference type="GeneID" id="14925134"/>
<feature type="compositionally biased region" description="Acidic residues" evidence="1">
    <location>
        <begin position="15"/>
        <end position="45"/>
    </location>
</feature>
<dbReference type="Pfam" id="PF02752">
    <property type="entry name" value="Arrestin_C"/>
    <property type="match status" value="1"/>
</dbReference>
<evidence type="ECO:0000256" key="1">
    <source>
        <dbReference type="SAM" id="MobiDB-lite"/>
    </source>
</evidence>
<feature type="domain" description="Arrestin C-terminal-like" evidence="2">
    <location>
        <begin position="132"/>
        <end position="274"/>
    </location>
</feature>
<organism evidence="3 4">
    <name type="scientific">Acanthamoeba castellanii (strain ATCC 30010 / Neff)</name>
    <dbReference type="NCBI Taxonomy" id="1257118"/>
    <lineage>
        <taxon>Eukaryota</taxon>
        <taxon>Amoebozoa</taxon>
        <taxon>Discosea</taxon>
        <taxon>Longamoebia</taxon>
        <taxon>Centramoebida</taxon>
        <taxon>Acanthamoebidae</taxon>
        <taxon>Acanthamoeba</taxon>
    </lineage>
</organism>
<feature type="compositionally biased region" description="Basic and acidic residues" evidence="1">
    <location>
        <begin position="1"/>
        <end position="14"/>
    </location>
</feature>
<evidence type="ECO:0000313" key="3">
    <source>
        <dbReference type="EMBL" id="ELR24131.1"/>
    </source>
</evidence>